<evidence type="ECO:0000256" key="2">
    <source>
        <dbReference type="ARBA" id="ARBA00008787"/>
    </source>
</evidence>
<dbReference type="OrthoDB" id="3268516at2"/>
<proteinExistence type="inferred from homology"/>
<gene>
    <name evidence="6" type="ORF">MAE01_21020</name>
</gene>
<dbReference type="Proteomes" id="UP000321225">
    <property type="component" value="Unassembled WGS sequence"/>
</dbReference>
<dbReference type="SUPFAM" id="SSF101116">
    <property type="entry name" value="Flagellar export chaperone FliS"/>
    <property type="match status" value="1"/>
</dbReference>
<dbReference type="InterPro" id="IPR036584">
    <property type="entry name" value="FliS_sf"/>
</dbReference>
<dbReference type="GO" id="GO:0071973">
    <property type="term" value="P:bacterial-type flagellum-dependent cell motility"/>
    <property type="evidence" value="ECO:0007669"/>
    <property type="project" value="TreeGrafter"/>
</dbReference>
<dbReference type="Pfam" id="PF02561">
    <property type="entry name" value="FliS"/>
    <property type="match status" value="1"/>
</dbReference>
<dbReference type="PANTHER" id="PTHR34773:SF1">
    <property type="entry name" value="FLAGELLAR SECRETION CHAPERONE FLIS"/>
    <property type="match status" value="1"/>
</dbReference>
<dbReference type="EMBL" id="BJUW01000009">
    <property type="protein sequence ID" value="GEK86926.1"/>
    <property type="molecule type" value="Genomic_DNA"/>
</dbReference>
<dbReference type="NCBIfam" id="TIGR00208">
    <property type="entry name" value="fliS"/>
    <property type="match status" value="1"/>
</dbReference>
<accession>A0A511AFW5</accession>
<dbReference type="RefSeq" id="WP_147039523.1">
    <property type="nucleotide sequence ID" value="NZ_BJUW01000009.1"/>
</dbReference>
<keyword evidence="4" id="KW-1005">Bacterial flagellum biogenesis</keyword>
<comment type="similarity">
    <text evidence="2">Belongs to the FliS family.</text>
</comment>
<dbReference type="AlphaFoldDB" id="A0A511AFW5"/>
<keyword evidence="5" id="KW-0143">Chaperone</keyword>
<sequence>MNATAALRAQQRYRDDAVLSATPERLVTMLYDRLMLDIERGEAAQRAGDWTEANTQLQHAQSIVAELTSSLSNDWGGSPGLRALYAFLTQTLIGANIGRDPERTRSCHDLVVPLREAWHAAAASVTQARAS</sequence>
<evidence type="ECO:0000313" key="6">
    <source>
        <dbReference type="EMBL" id="GEK86926.1"/>
    </source>
</evidence>
<name>A0A511AFW5_9MICO</name>
<evidence type="ECO:0000313" key="7">
    <source>
        <dbReference type="Proteomes" id="UP000321225"/>
    </source>
</evidence>
<evidence type="ECO:0008006" key="8">
    <source>
        <dbReference type="Google" id="ProtNLM"/>
    </source>
</evidence>
<comment type="subcellular location">
    <subcellularLocation>
        <location evidence="1">Cytoplasm</location>
        <location evidence="1">Cytosol</location>
    </subcellularLocation>
</comment>
<keyword evidence="7" id="KW-1185">Reference proteome</keyword>
<dbReference type="Gene3D" id="1.20.120.340">
    <property type="entry name" value="Flagellar protein FliS"/>
    <property type="match status" value="1"/>
</dbReference>
<organism evidence="6 7">
    <name type="scientific">Microbacterium aerolatum</name>
    <dbReference type="NCBI Taxonomy" id="153731"/>
    <lineage>
        <taxon>Bacteria</taxon>
        <taxon>Bacillati</taxon>
        <taxon>Actinomycetota</taxon>
        <taxon>Actinomycetes</taxon>
        <taxon>Micrococcales</taxon>
        <taxon>Microbacteriaceae</taxon>
        <taxon>Microbacterium</taxon>
    </lineage>
</organism>
<dbReference type="GO" id="GO:0005829">
    <property type="term" value="C:cytosol"/>
    <property type="evidence" value="ECO:0007669"/>
    <property type="project" value="UniProtKB-SubCell"/>
</dbReference>
<evidence type="ECO:0000256" key="3">
    <source>
        <dbReference type="ARBA" id="ARBA00022490"/>
    </source>
</evidence>
<dbReference type="CDD" id="cd16098">
    <property type="entry name" value="FliS"/>
    <property type="match status" value="1"/>
</dbReference>
<dbReference type="InterPro" id="IPR003713">
    <property type="entry name" value="FliS"/>
</dbReference>
<comment type="caution">
    <text evidence="6">The sequence shown here is derived from an EMBL/GenBank/DDBJ whole genome shotgun (WGS) entry which is preliminary data.</text>
</comment>
<reference evidence="6 7" key="1">
    <citation type="submission" date="2019-07" db="EMBL/GenBank/DDBJ databases">
        <title>Whole genome shotgun sequence of Microbacterium aerolatum NBRC 103071.</title>
        <authorList>
            <person name="Hosoyama A."/>
            <person name="Uohara A."/>
            <person name="Ohji S."/>
            <person name="Ichikawa N."/>
        </authorList>
    </citation>
    <scope>NUCLEOTIDE SEQUENCE [LARGE SCALE GENOMIC DNA]</scope>
    <source>
        <strain evidence="6 7">NBRC 103071</strain>
    </source>
</reference>
<keyword evidence="3" id="KW-0963">Cytoplasm</keyword>
<protein>
    <recommendedName>
        <fullName evidence="8">Flagellar protein FliS</fullName>
    </recommendedName>
</protein>
<evidence type="ECO:0000256" key="4">
    <source>
        <dbReference type="ARBA" id="ARBA00022795"/>
    </source>
</evidence>
<dbReference type="PANTHER" id="PTHR34773">
    <property type="entry name" value="FLAGELLAR SECRETION CHAPERONE FLIS"/>
    <property type="match status" value="1"/>
</dbReference>
<evidence type="ECO:0000256" key="5">
    <source>
        <dbReference type="ARBA" id="ARBA00023186"/>
    </source>
</evidence>
<dbReference type="GO" id="GO:0044780">
    <property type="term" value="P:bacterial-type flagellum assembly"/>
    <property type="evidence" value="ECO:0007669"/>
    <property type="project" value="InterPro"/>
</dbReference>
<evidence type="ECO:0000256" key="1">
    <source>
        <dbReference type="ARBA" id="ARBA00004514"/>
    </source>
</evidence>